<evidence type="ECO:0000259" key="17">
    <source>
        <dbReference type="PROSITE" id="PS51924"/>
    </source>
</evidence>
<dbReference type="GO" id="GO:0019064">
    <property type="term" value="P:fusion of virus membrane with host plasma membrane"/>
    <property type="evidence" value="ECO:0007669"/>
    <property type="project" value="InterPro"/>
</dbReference>
<dbReference type="InterPro" id="IPR002551">
    <property type="entry name" value="Spike_S1_CoV"/>
</dbReference>
<dbReference type="EMBL" id="KY073744">
    <property type="protein sequence ID" value="APD51475.1"/>
    <property type="molecule type" value="Genomic_RNA"/>
</dbReference>
<evidence type="ECO:0000313" key="18">
    <source>
        <dbReference type="EMBL" id="APD51475.1"/>
    </source>
</evidence>
<evidence type="ECO:0000256" key="13">
    <source>
        <dbReference type="ARBA" id="ARBA00023296"/>
    </source>
</evidence>
<evidence type="ECO:0000256" key="9">
    <source>
        <dbReference type="ARBA" id="ARBA00023026"/>
    </source>
</evidence>
<keyword evidence="6" id="KW-1043">Host membrane</keyword>
<dbReference type="PROSITE" id="PS51924">
    <property type="entry name" value="COV_S2_HR2"/>
    <property type="match status" value="1"/>
</dbReference>
<gene>
    <name evidence="18" type="primary">S</name>
</gene>
<feature type="domain" description="Coronavirus spike (S) glycoprotein S2 subunit heptad repeat 1 (HR1) region profile" evidence="16">
    <location>
        <begin position="964"/>
        <end position="1083"/>
    </location>
</feature>
<dbReference type="GO" id="GO:0044173">
    <property type="term" value="C:host cell endoplasmic reticulum-Golgi intermediate compartment membrane"/>
    <property type="evidence" value="ECO:0007669"/>
    <property type="project" value="UniProtKB-SubCell"/>
</dbReference>
<evidence type="ECO:0000256" key="6">
    <source>
        <dbReference type="ARBA" id="ARBA00022870"/>
    </source>
</evidence>
<evidence type="ECO:0000256" key="7">
    <source>
        <dbReference type="ARBA" id="ARBA00022879"/>
    </source>
</evidence>
<dbReference type="Pfam" id="PF01601">
    <property type="entry name" value="CoV_S2"/>
    <property type="match status" value="1"/>
</dbReference>
<dbReference type="GO" id="GO:0055036">
    <property type="term" value="C:virion membrane"/>
    <property type="evidence" value="ECO:0007669"/>
    <property type="project" value="UniProtKB-SubCell"/>
</dbReference>
<dbReference type="Pfam" id="PF01600">
    <property type="entry name" value="CoV_S1"/>
    <property type="match status" value="1"/>
</dbReference>
<dbReference type="GO" id="GO:0016020">
    <property type="term" value="C:membrane"/>
    <property type="evidence" value="ECO:0007669"/>
    <property type="project" value="InterPro"/>
</dbReference>
<dbReference type="InterPro" id="IPR043473">
    <property type="entry name" value="S2_sf_CoV"/>
</dbReference>
<dbReference type="InterPro" id="IPR044873">
    <property type="entry name" value="Spike_S2_CoV_HR1"/>
</dbReference>
<evidence type="ECO:0000256" key="8">
    <source>
        <dbReference type="ARBA" id="ARBA00022989"/>
    </source>
</evidence>
<dbReference type="Pfam" id="PF19214">
    <property type="entry name" value="CoV_S2_C"/>
    <property type="match status" value="1"/>
</dbReference>
<dbReference type="InterPro" id="IPR044874">
    <property type="entry name" value="Spike_S2_CoV_HR2"/>
</dbReference>
<dbReference type="InterPro" id="IPR043607">
    <property type="entry name" value="CoV_S1_C"/>
</dbReference>
<dbReference type="GO" id="GO:0039654">
    <property type="term" value="P:fusion of virus membrane with host endosome membrane"/>
    <property type="evidence" value="ECO:0007669"/>
    <property type="project" value="InterPro"/>
</dbReference>
<feature type="coiled-coil region" evidence="14">
    <location>
        <begin position="1254"/>
        <end position="1288"/>
    </location>
</feature>
<dbReference type="GO" id="GO:0019031">
    <property type="term" value="C:viral envelope"/>
    <property type="evidence" value="ECO:0007669"/>
    <property type="project" value="UniProtKB-KW"/>
</dbReference>
<proteinExistence type="predicted"/>
<dbReference type="Gene3D" id="2.60.40.3130">
    <property type="match status" value="1"/>
</dbReference>
<dbReference type="CDD" id="cd22369">
    <property type="entry name" value="alphaCoV_Spike_SD1-2_S1-S2_S2"/>
    <property type="match status" value="1"/>
</dbReference>
<reference evidence="18" key="1">
    <citation type="submission" date="2016-11" db="EMBL/GenBank/DDBJ databases">
        <title>Surveillance of bat coronaviruses in Kenya identifies relatives of human coronaviruses NL63 and 229E and their recombination history.</title>
        <authorList>
            <person name="Tao Y."/>
            <person name="Shi M."/>
            <person name="Chommanard C."/>
            <person name="Queen K."/>
            <person name="Zhang J."/>
            <person name="Markotter W."/>
            <person name="Kuzmin I.V."/>
            <person name="Holmes E.C."/>
            <person name="Tong S."/>
        </authorList>
    </citation>
    <scope>NUCLEOTIDE SEQUENCE [LARGE SCALE GENOMIC DNA]</scope>
    <source>
        <strain evidence="18">BtKYNL63-9a</strain>
    </source>
</reference>
<keyword evidence="13" id="KW-1160">Virus entry into host cell</keyword>
<keyword evidence="3" id="KW-0732">Signal</keyword>
<dbReference type="GO" id="GO:0075509">
    <property type="term" value="P:endocytosis involved in viral entry into host cell"/>
    <property type="evidence" value="ECO:0007669"/>
    <property type="project" value="InterPro"/>
</dbReference>
<dbReference type="KEGG" id="vg:30522871"/>
<dbReference type="Pfam" id="PF19209">
    <property type="entry name" value="CoV_S1_C"/>
    <property type="match status" value="1"/>
</dbReference>
<keyword evidence="8 15" id="KW-1133">Transmembrane helix</keyword>
<evidence type="ECO:0000256" key="1">
    <source>
        <dbReference type="ARBA" id="ARBA00022581"/>
    </source>
</evidence>
<dbReference type="InterPro" id="IPR002552">
    <property type="entry name" value="Spike_S2_CoV"/>
</dbReference>
<evidence type="ECO:0000256" key="14">
    <source>
        <dbReference type="SAM" id="Coils"/>
    </source>
</evidence>
<evidence type="ECO:0000259" key="16">
    <source>
        <dbReference type="PROSITE" id="PS51923"/>
    </source>
</evidence>
<evidence type="ECO:0000256" key="12">
    <source>
        <dbReference type="ARBA" id="ARBA00023180"/>
    </source>
</evidence>
<keyword evidence="1" id="KW-0945">Host-virus interaction</keyword>
<keyword evidence="5" id="KW-0946">Virion</keyword>
<dbReference type="GeneID" id="30522871"/>
<name>A0A1L2KGB2_9ALPC</name>
<keyword evidence="10 14" id="KW-0175">Coiled coil</keyword>
<dbReference type="Gene3D" id="1.20.5.300">
    <property type="match status" value="2"/>
</dbReference>
<evidence type="ECO:0000256" key="11">
    <source>
        <dbReference type="ARBA" id="ARBA00023136"/>
    </source>
</evidence>
<dbReference type="GO" id="GO:0046813">
    <property type="term" value="P:receptor-mediated virion attachment to host cell"/>
    <property type="evidence" value="ECO:0007669"/>
    <property type="project" value="InterPro"/>
</dbReference>
<accession>A0A1L2KGB2</accession>
<sequence length="1372" mass="149672">MKLFTFMCLLSLGLAQKTCFSGDYRELKLGLPPSVNATVTGYLPINWSCDSNSAGGRYYANITNAHGVFVGYFTGDRASAFGLGSSKFDPNIYQMYFGHRNQHNSFRVRICKWPSVQVPTLPRDPPVAPKDCLVDKQFQYQFAHKGHKIYGVTFSGDRVRIHSTVGVHNFYVPGASNWDTVAIACDNPTSCYHSVVTQLATVRVQTDDKGLISSFEPCQNCEGFAENVFAVEASGKIPSDFSFNNWFLLTNSSSVVDGKVRSLQPLKVLCLRAVPSLLSTKEVISLSGVNADKCNGHSINETAGALRFNLNFTSNPINALASGKIFISSSFGNVTIFCSNSSDPGSSADAFIAMGSTSAAVYCFANSTFGNVTSLDFIGVLPVTVREFVFAATGQIYINGFNYFSLPDILSVDFDVKSDNVTDFWTVAYTQFVDTLVAVNNTLIQEVLYCDDVIHKLKCSQLSFDLPDGFYSASLVRDERLDKTFVTLPTHSDHSNVTLYVSFNTYSSSTCTTKPDHVTSCQYNVTIVGENDGPVCVKSKQFTPLLQTSIPTGYYVSVESGSCPFNFLKLKNYLTFDSLCFSTKQLPGGCSMLIKRSNVNYNSDIGVIYVSHSPGNNILGVPQASTGVKDLSYIVTDVCTDYTIYGKSGKGVIRKTNSSLPAGIMYTSESGSLLGFKNVTDSTVYTVTPCATATQLAVYKQKVLGAITAVKNDSFGFNSTLTLPLFYYHSNGKVNCTEPILVYSSIGICPDGTMIQIKPVETTPQVVAPIVTANISIPLNFTTSVQVEYLQLSSRPVSVDCATYVCNGNPRCLTLLTQYSSACKTAEEALQLTARLEASEVNSMIKLSPTAIDNANKLGVSTYQGGFNLTSVVPQTPASTSGSFRGSFIEDLLFNKVITSGLGTVDADYKECTKGLSIADLACAQYYNGIMVLPGVVDAEKMAMYTASLTGAMVMGGLSAAASIPFSLAVQSRLNYVALQTDVLQENQKILAASFNKAIGSITQAFTEVNDAIAQTSQAIGTVAGALNKIQGVVNEQGQALSHLTKQLQNNFQAISSSIEDIYNRLDSLAADAQVDRLITGRLAALNSFVTQTLTRQTQVRASRELAMQKINECVKSQSDRYGFCGNGTHLFSIANAAPEGLLFLHTVLVPDDYVTVEAWSGICFGGDKGFILRDFQLTLIKYDNKYKVTSRKMFQPRNAEISDFIQISNCDVQFLNLTQDQVQDVIPEYVDVNKTLEEALSKLPNYTKPDLSLDVFNQTYLNLSSEIDQLEQKAESLTNTTIKLQSLIDQINSTLVDLEWLNRVENYIKWPWWVWLIIAVVLIFVVSLLMFCCIATGGCGCCSCMTSSLRGCCDCGSTKLPYYEFEKVHVQ</sequence>
<evidence type="ECO:0000256" key="4">
    <source>
        <dbReference type="ARBA" id="ARBA00022804"/>
    </source>
</evidence>
<dbReference type="InterPro" id="IPR043614">
    <property type="entry name" value="Spike_S2_CoV_C"/>
</dbReference>
<dbReference type="PROSITE" id="PS51923">
    <property type="entry name" value="COV_S2_HR1"/>
    <property type="match status" value="1"/>
</dbReference>
<dbReference type="Proteomes" id="UP000204102">
    <property type="component" value="Genome"/>
</dbReference>
<evidence type="ECO:0000256" key="3">
    <source>
        <dbReference type="ARBA" id="ARBA00022729"/>
    </source>
</evidence>
<dbReference type="RefSeq" id="YP_009328935.1">
    <property type="nucleotide sequence ID" value="NC_032107.1"/>
</dbReference>
<feature type="domain" description="Coronavirus spike (S) glycoprotein S2 subunit heptad repeat 2 (HR2) region profile" evidence="17">
    <location>
        <begin position="1228"/>
        <end position="1324"/>
    </location>
</feature>
<keyword evidence="12" id="KW-0325">Glycoprotein</keyword>
<keyword evidence="4" id="KW-1161">Viral attachment to host cell</keyword>
<evidence type="ECO:0000256" key="2">
    <source>
        <dbReference type="ARBA" id="ARBA00022692"/>
    </source>
</evidence>
<evidence type="ECO:0000256" key="10">
    <source>
        <dbReference type="ARBA" id="ARBA00023054"/>
    </source>
</evidence>
<dbReference type="SUPFAM" id="SSF111474">
    <property type="entry name" value="Coronavirus S2 glycoprotein"/>
    <property type="match status" value="2"/>
</dbReference>
<feature type="transmembrane region" description="Helical" evidence="15">
    <location>
        <begin position="1313"/>
        <end position="1338"/>
    </location>
</feature>
<keyword evidence="11 15" id="KW-0472">Membrane</keyword>
<evidence type="ECO:0000256" key="5">
    <source>
        <dbReference type="ARBA" id="ARBA00022844"/>
    </source>
</evidence>
<keyword evidence="7" id="KW-0261">Viral envelope protein</keyword>
<keyword evidence="9" id="KW-0843">Virulence</keyword>
<organism evidence="18">
    <name type="scientific">NL63-related bat coronavirus</name>
    <dbReference type="NCBI Taxonomy" id="1920748"/>
    <lineage>
        <taxon>Viruses</taxon>
        <taxon>Riboviria</taxon>
        <taxon>Orthornavirae</taxon>
        <taxon>Pisuviricota</taxon>
        <taxon>Pisoniviricetes</taxon>
        <taxon>Nidovirales</taxon>
        <taxon>Cornidovirineae</taxon>
        <taxon>Coronaviridae</taxon>
        <taxon>Orthocoronavirinae</taxon>
        <taxon>Alphacoronavirus</taxon>
        <taxon>Setracovirus</taxon>
        <taxon>Alphacoronavirus triaenopis</taxon>
        <taxon>NL63-related bat coronavirus strain BtKYNL63-9b</taxon>
    </lineage>
</organism>
<protein>
    <submittedName>
        <fullName evidence="18">S protein</fullName>
    </submittedName>
</protein>
<evidence type="ECO:0000256" key="15">
    <source>
        <dbReference type="SAM" id="Phobius"/>
    </source>
</evidence>
<keyword evidence="2 15" id="KW-0812">Transmembrane</keyword>